<proteinExistence type="inferred from homology"/>
<dbReference type="STRING" id="644295.Metev_1669"/>
<dbReference type="PANTHER" id="PTHR23419:SF8">
    <property type="entry name" value="FI09726P"/>
    <property type="match status" value="1"/>
</dbReference>
<dbReference type="Gene3D" id="3.30.70.120">
    <property type="match status" value="1"/>
</dbReference>
<gene>
    <name evidence="2" type="ordered locus">Metev_1669</name>
</gene>
<dbReference type="Proteomes" id="UP000000391">
    <property type="component" value="Chromosome"/>
</dbReference>
<dbReference type="AlphaFoldDB" id="D7EAZ2"/>
<comment type="similarity">
    <text evidence="1">Belongs to the CutA family.</text>
</comment>
<organism evidence="2 3">
    <name type="scientific">Methanohalobium evestigatum (strain ATCC BAA-1072 / DSM 3721 / NBRC 107634 / OCM 161 / Z-7303)</name>
    <dbReference type="NCBI Taxonomy" id="644295"/>
    <lineage>
        <taxon>Archaea</taxon>
        <taxon>Methanobacteriati</taxon>
        <taxon>Methanobacteriota</taxon>
        <taxon>Stenosarchaea group</taxon>
        <taxon>Methanomicrobia</taxon>
        <taxon>Methanosarcinales</taxon>
        <taxon>Methanosarcinaceae</taxon>
        <taxon>Methanohalobium</taxon>
    </lineage>
</organism>
<dbReference type="KEGG" id="mev:Metev_1669"/>
<name>D7EAZ2_METEZ</name>
<dbReference type="InterPro" id="IPR004323">
    <property type="entry name" value="Ion_tolerance_CutA"/>
</dbReference>
<dbReference type="InterPro" id="IPR015867">
    <property type="entry name" value="N-reg_PII/ATP_PRibTrfase_C"/>
</dbReference>
<dbReference type="GO" id="GO:0005507">
    <property type="term" value="F:copper ion binding"/>
    <property type="evidence" value="ECO:0007669"/>
    <property type="project" value="TreeGrafter"/>
</dbReference>
<dbReference type="EMBL" id="CP002069">
    <property type="protein sequence ID" value="ADI74509.1"/>
    <property type="molecule type" value="Genomic_DNA"/>
</dbReference>
<dbReference type="OrthoDB" id="8015at2157"/>
<dbReference type="HOGENOM" id="CLU_098807_3_1_2"/>
<keyword evidence="3" id="KW-1185">Reference proteome</keyword>
<protein>
    <submittedName>
        <fullName evidence="2">CutA1 divalent ion tolerance protein</fullName>
    </submittedName>
</protein>
<evidence type="ECO:0000256" key="1">
    <source>
        <dbReference type="ARBA" id="ARBA00010169"/>
    </source>
</evidence>
<dbReference type="SUPFAM" id="SSF54913">
    <property type="entry name" value="GlnB-like"/>
    <property type="match status" value="1"/>
</dbReference>
<dbReference type="InterPro" id="IPR011322">
    <property type="entry name" value="N-reg_PII-like_a/b"/>
</dbReference>
<sequence length="102" mass="11900">MYMEVYITAGSMEEAREIGSALVSEKLVACVNMFPISSIYEWQGNMEEDEEIAMLVKTTSDRFEKIKKRVQELHSYDQPCIVTWDISGETGYMKWVYDETHK</sequence>
<dbReference type="GeneID" id="9347311"/>
<dbReference type="Pfam" id="PF03091">
    <property type="entry name" value="CutA1"/>
    <property type="match status" value="1"/>
</dbReference>
<reference evidence="2 3" key="1">
    <citation type="submission" date="2010-06" db="EMBL/GenBank/DDBJ databases">
        <title>Complete sequence chromosome of Methanohalobium evestigatum Z-7303.</title>
        <authorList>
            <consortium name="US DOE Joint Genome Institute"/>
            <person name="Lucas S."/>
            <person name="Copeland A."/>
            <person name="Lapidus A."/>
            <person name="Cheng J.-F."/>
            <person name="Bruce D."/>
            <person name="Goodwin L."/>
            <person name="Pitluck S."/>
            <person name="Saunders E."/>
            <person name="Detter J.C."/>
            <person name="Han C."/>
            <person name="Tapia R."/>
            <person name="Land M."/>
            <person name="Hauser L."/>
            <person name="Kyrpides N."/>
            <person name="Mikhailova N."/>
            <person name="Sieprawska-Lupa M."/>
            <person name="Whitman W.B."/>
            <person name="Anderson I."/>
            <person name="Woyke T."/>
        </authorList>
    </citation>
    <scope>NUCLEOTIDE SEQUENCE [LARGE SCALE GENOMIC DNA]</scope>
    <source>
        <strain evidence="3">ATCC BAA-1072 / DSM 3721 / NBRC 107634 / OCM 161 / Z-7303</strain>
    </source>
</reference>
<dbReference type="GO" id="GO:0010038">
    <property type="term" value="P:response to metal ion"/>
    <property type="evidence" value="ECO:0007669"/>
    <property type="project" value="InterPro"/>
</dbReference>
<evidence type="ECO:0000313" key="3">
    <source>
        <dbReference type="Proteomes" id="UP000000391"/>
    </source>
</evidence>
<dbReference type="PANTHER" id="PTHR23419">
    <property type="entry name" value="DIVALENT CATION TOLERANCE CUTA-RELATED"/>
    <property type="match status" value="1"/>
</dbReference>
<dbReference type="RefSeq" id="WP_013195074.1">
    <property type="nucleotide sequence ID" value="NC_014253.1"/>
</dbReference>
<accession>D7EAZ2</accession>
<evidence type="ECO:0000313" key="2">
    <source>
        <dbReference type="EMBL" id="ADI74509.1"/>
    </source>
</evidence>